<name>A0A4Y2P5T2_ARAVE</name>
<feature type="region of interest" description="Disordered" evidence="1">
    <location>
        <begin position="174"/>
        <end position="212"/>
    </location>
</feature>
<dbReference type="EMBL" id="BGPR01010648">
    <property type="protein sequence ID" value="GBN47279.1"/>
    <property type="molecule type" value="Genomic_DNA"/>
</dbReference>
<organism evidence="2 4">
    <name type="scientific">Araneus ventricosus</name>
    <name type="common">Orbweaver spider</name>
    <name type="synonym">Epeira ventricosa</name>
    <dbReference type="NCBI Taxonomy" id="182803"/>
    <lineage>
        <taxon>Eukaryota</taxon>
        <taxon>Metazoa</taxon>
        <taxon>Ecdysozoa</taxon>
        <taxon>Arthropoda</taxon>
        <taxon>Chelicerata</taxon>
        <taxon>Arachnida</taxon>
        <taxon>Araneae</taxon>
        <taxon>Araneomorphae</taxon>
        <taxon>Entelegynae</taxon>
        <taxon>Araneoidea</taxon>
        <taxon>Araneidae</taxon>
        <taxon>Araneus</taxon>
    </lineage>
</organism>
<feature type="compositionally biased region" description="Acidic residues" evidence="1">
    <location>
        <begin position="182"/>
        <end position="200"/>
    </location>
</feature>
<protein>
    <submittedName>
        <fullName evidence="2">Uncharacterized protein</fullName>
    </submittedName>
</protein>
<feature type="compositionally biased region" description="Polar residues" evidence="1">
    <location>
        <begin position="201"/>
        <end position="212"/>
    </location>
</feature>
<comment type="caution">
    <text evidence="2">The sequence shown here is derived from an EMBL/GenBank/DDBJ whole genome shotgun (WGS) entry which is preliminary data.</text>
</comment>
<dbReference type="PANTHER" id="PTHR46113:SF1">
    <property type="entry name" value="PEPTIDASE M17 LEUCYL AMINOPEPTIDASE N-TERMINAL DOMAIN-CONTAINING PROTEIN"/>
    <property type="match status" value="1"/>
</dbReference>
<evidence type="ECO:0000256" key="1">
    <source>
        <dbReference type="SAM" id="MobiDB-lite"/>
    </source>
</evidence>
<dbReference type="AlphaFoldDB" id="A0A4Y2P5T2"/>
<reference evidence="2 4" key="1">
    <citation type="journal article" date="2019" name="Sci. Rep.">
        <title>Orb-weaving spider Araneus ventricosus genome elucidates the spidroin gene catalogue.</title>
        <authorList>
            <person name="Kono N."/>
            <person name="Nakamura H."/>
            <person name="Ohtoshi R."/>
            <person name="Moran D.A.P."/>
            <person name="Shinohara A."/>
            <person name="Yoshida Y."/>
            <person name="Fujiwara M."/>
            <person name="Mori M."/>
            <person name="Tomita M."/>
            <person name="Arakawa K."/>
        </authorList>
    </citation>
    <scope>NUCLEOTIDE SEQUENCE [LARGE SCALE GENOMIC DNA]</scope>
</reference>
<gene>
    <name evidence="2" type="ORF">AVEN_166470_1</name>
    <name evidence="3" type="ORF">AVEN_230305_1</name>
</gene>
<proteinExistence type="predicted"/>
<dbReference type="EMBL" id="BGPR01010647">
    <property type="protein sequence ID" value="GBN47275.1"/>
    <property type="molecule type" value="Genomic_DNA"/>
</dbReference>
<dbReference type="PANTHER" id="PTHR46113">
    <property type="entry name" value="SNAC DOMAIN-CONTAINING PROTEIN"/>
    <property type="match status" value="1"/>
</dbReference>
<sequence>MASNLRSGDRNIYLIGSELHQITGCKLPSNRHVLSVLFYNLHEVKLSIRESVNLVVRECLIFWEKARIPARATPHCVEKIMKMYNHWRNLQKSACRMSETQEENERNFISDLNYLFDIAHANALEIIKIEEDRKLLLSQRESGRKGCLMGIDMKLVKRKERVLLRVKEQENRLAKAHHSSEIDDNFMDSSEESSGTEDISDQPGPSSSITHSSLEENINAQTELRMGIVRGMKCFLTPKIMAALDRFHISQRSAVFILEAVAESLGHNIDELAINRNTIQRYQEDFRKTKATRIKELFKENEPSFVCVHWDGKLLPALNVRDLKSERLPIIVTYKDEEKLLGVPKLENSSGKDQAMSVWNVLKGWGLGDKAQILCSDTTSSNMGRINGAITFLELYADREMTYFPCRYHIYELVLRSVFEYELNEVTSSPDVAFFKKIREKWNNLEKENYMDGYKYLNAICSGNEIMSNMNYLSNALKNKKMKNNYWELVELCIVFIGRNSDSTIKIRPPGALHHARWMAKAIYSFKIFLFRQKLSLKMSEVNGQKNICLFLVTVYVKSWLESSFAIGAPLNDLMFFRKLKKYENMNQGISSIALKKSYCLWYLNEESSILAIFDKNVNTASKKRIIENFKRENLHTERKCIVQPNEVPLLLEKAIEDFISQKSLNLLKKLNIDISFLNISPDLWDRDDSHLKSQEIFQNLRVVNDTAEREVKLMQDFNGLLTVDEEEKQFFFQLCRRTHEALSGLREGNSEMKI</sequence>
<evidence type="ECO:0000313" key="4">
    <source>
        <dbReference type="Proteomes" id="UP000499080"/>
    </source>
</evidence>
<evidence type="ECO:0000313" key="3">
    <source>
        <dbReference type="EMBL" id="GBN47279.1"/>
    </source>
</evidence>
<keyword evidence="4" id="KW-1185">Reference proteome</keyword>
<evidence type="ECO:0000313" key="2">
    <source>
        <dbReference type="EMBL" id="GBN47275.1"/>
    </source>
</evidence>
<dbReference type="OrthoDB" id="8044640at2759"/>
<accession>A0A4Y2P5T2</accession>
<dbReference type="Proteomes" id="UP000499080">
    <property type="component" value="Unassembled WGS sequence"/>
</dbReference>